<gene>
    <name evidence="2" type="ORF">GCM10009007_20900</name>
</gene>
<keyword evidence="3" id="KW-1185">Reference proteome</keyword>
<accession>A0A8J3CM37</accession>
<organism evidence="2 3">
    <name type="scientific">Formosimonas limnophila</name>
    <dbReference type="NCBI Taxonomy" id="1384487"/>
    <lineage>
        <taxon>Bacteria</taxon>
        <taxon>Pseudomonadati</taxon>
        <taxon>Pseudomonadota</taxon>
        <taxon>Betaproteobacteria</taxon>
        <taxon>Burkholderiales</taxon>
        <taxon>Burkholderiaceae</taxon>
        <taxon>Formosimonas</taxon>
    </lineage>
</organism>
<keyword evidence="1" id="KW-1133">Transmembrane helix</keyword>
<reference evidence="2" key="1">
    <citation type="journal article" date="2014" name="Int. J. Syst. Evol. Microbiol.">
        <title>Complete genome sequence of Corynebacterium casei LMG S-19264T (=DSM 44701T), isolated from a smear-ripened cheese.</title>
        <authorList>
            <consortium name="US DOE Joint Genome Institute (JGI-PGF)"/>
            <person name="Walter F."/>
            <person name="Albersmeier A."/>
            <person name="Kalinowski J."/>
            <person name="Ruckert C."/>
        </authorList>
    </citation>
    <scope>NUCLEOTIDE SEQUENCE</scope>
    <source>
        <strain evidence="2">KCTC 32501</strain>
    </source>
</reference>
<protein>
    <submittedName>
        <fullName evidence="2">Uncharacterized protein</fullName>
    </submittedName>
</protein>
<dbReference type="RefSeq" id="WP_189493915.1">
    <property type="nucleotide sequence ID" value="NZ_BMZG01000017.1"/>
</dbReference>
<name>A0A8J3CM37_9BURK</name>
<sequence length="114" mass="13123">MTVQIDGDGNHHIAGRDLHHETHQHFYVEHCINVRCRVPLVQNEKDYCYACQAQKDREEAIGYVTMLLIGSVFVLWGNASFAEFIGLGEYANTIALMLYPFECAFIIWIWVKST</sequence>
<proteinExistence type="predicted"/>
<feature type="transmembrane region" description="Helical" evidence="1">
    <location>
        <begin position="60"/>
        <end position="78"/>
    </location>
</feature>
<feature type="transmembrane region" description="Helical" evidence="1">
    <location>
        <begin position="90"/>
        <end position="111"/>
    </location>
</feature>
<evidence type="ECO:0000256" key="1">
    <source>
        <dbReference type="SAM" id="Phobius"/>
    </source>
</evidence>
<evidence type="ECO:0000313" key="2">
    <source>
        <dbReference type="EMBL" id="GHA79795.1"/>
    </source>
</evidence>
<dbReference type="AlphaFoldDB" id="A0A8J3CM37"/>
<keyword evidence="1" id="KW-0472">Membrane</keyword>
<dbReference type="Proteomes" id="UP000614287">
    <property type="component" value="Unassembled WGS sequence"/>
</dbReference>
<keyword evidence="1" id="KW-0812">Transmembrane</keyword>
<dbReference type="EMBL" id="BMZG01000017">
    <property type="protein sequence ID" value="GHA79795.1"/>
    <property type="molecule type" value="Genomic_DNA"/>
</dbReference>
<reference evidence="2" key="2">
    <citation type="submission" date="2020-09" db="EMBL/GenBank/DDBJ databases">
        <authorList>
            <person name="Sun Q."/>
            <person name="Kim S."/>
        </authorList>
    </citation>
    <scope>NUCLEOTIDE SEQUENCE</scope>
    <source>
        <strain evidence="2">KCTC 32501</strain>
    </source>
</reference>
<comment type="caution">
    <text evidence="2">The sequence shown here is derived from an EMBL/GenBank/DDBJ whole genome shotgun (WGS) entry which is preliminary data.</text>
</comment>
<evidence type="ECO:0000313" key="3">
    <source>
        <dbReference type="Proteomes" id="UP000614287"/>
    </source>
</evidence>